<dbReference type="STRING" id="1209931.A0A135UUI8"/>
<dbReference type="OrthoDB" id="4828102at2759"/>
<evidence type="ECO:0000313" key="1">
    <source>
        <dbReference type="EMBL" id="KXH64069.1"/>
    </source>
</evidence>
<dbReference type="Proteomes" id="UP000070121">
    <property type="component" value="Unassembled WGS sequence"/>
</dbReference>
<dbReference type="InterPro" id="IPR010828">
    <property type="entry name" value="Atf2/Sli1-like"/>
</dbReference>
<name>A0A135UUI8_9PEZI</name>
<protein>
    <recommendedName>
        <fullName evidence="3">Alcohol acetyltransferase</fullName>
    </recommendedName>
</protein>
<evidence type="ECO:0000313" key="2">
    <source>
        <dbReference type="Proteomes" id="UP000070121"/>
    </source>
</evidence>
<sequence>MNKTKFTFGLLGECYAVRHELGHYRSVCVAARYWASFSGDSSSVECLWTRVENSLQATILSHSGLSYGLVNHEGSSLPVFEQLKSIQKDHVATFLETKTYETGQPPERQFQQAIEGAHSDTWVPNRPAWRTIILLHRYPVLPPDQSAKVGINQTMIYVAFVAHHAIADGLSGLAFHTSLMKNLSTAPGRSQVAVWPIILRGDLSAPQLVDDTIDFLATRPSHTHKLEDEGEDVWGGSVVYLPSVEDFRSRIRLITLTHDEMSRVMKTCRDIGVSATNLLHGLICVTLARMLGDIPGVRAVMPYSLRRFTGASPREVINHISYTTTYVPGSTLGMIRDATAHSDTEREPMVEVAKSFGRDMKTELERFPEGTLGENSGALEISAPIAEISSVTLEKLIFTQSGMVAGPAIGFNCMSVQAQRSLIEALMWVPTAYRTSGAEDIRRERHTASIDDRQIDVNSDLRDHSFLGEMAQHVEFGLFQMGGATLHAPVSDPNTTPNISESAIIARATSVEEILEVLKGDVYVRAKVWDFEKI</sequence>
<organism evidence="1 2">
    <name type="scientific">Colletotrichum salicis</name>
    <dbReference type="NCBI Taxonomy" id="1209931"/>
    <lineage>
        <taxon>Eukaryota</taxon>
        <taxon>Fungi</taxon>
        <taxon>Dikarya</taxon>
        <taxon>Ascomycota</taxon>
        <taxon>Pezizomycotina</taxon>
        <taxon>Sordariomycetes</taxon>
        <taxon>Hypocreomycetidae</taxon>
        <taxon>Glomerellales</taxon>
        <taxon>Glomerellaceae</taxon>
        <taxon>Colletotrichum</taxon>
        <taxon>Colletotrichum acutatum species complex</taxon>
    </lineage>
</organism>
<comment type="caution">
    <text evidence="1">The sequence shown here is derived from an EMBL/GenBank/DDBJ whole genome shotgun (WGS) entry which is preliminary data.</text>
</comment>
<dbReference type="GO" id="GO:0008080">
    <property type="term" value="F:N-acetyltransferase activity"/>
    <property type="evidence" value="ECO:0007669"/>
    <property type="project" value="TreeGrafter"/>
</dbReference>
<dbReference type="AlphaFoldDB" id="A0A135UUI8"/>
<dbReference type="InterPro" id="IPR052058">
    <property type="entry name" value="Alcohol_O-acetyltransferase"/>
</dbReference>
<dbReference type="PANTHER" id="PTHR28037:SF1">
    <property type="entry name" value="ALCOHOL O-ACETYLTRANSFERASE 1-RELATED"/>
    <property type="match status" value="1"/>
</dbReference>
<dbReference type="EMBL" id="JFFI01001016">
    <property type="protein sequence ID" value="KXH64069.1"/>
    <property type="molecule type" value="Genomic_DNA"/>
</dbReference>
<evidence type="ECO:0008006" key="3">
    <source>
        <dbReference type="Google" id="ProtNLM"/>
    </source>
</evidence>
<dbReference type="Gene3D" id="3.30.70.1060">
    <property type="entry name" value="Dimeric alpha+beta barrel"/>
    <property type="match status" value="1"/>
</dbReference>
<accession>A0A135UUI8</accession>
<gene>
    <name evidence="1" type="ORF">CSAL01_01316</name>
</gene>
<reference evidence="1 2" key="1">
    <citation type="submission" date="2014-02" db="EMBL/GenBank/DDBJ databases">
        <title>The genome sequence of Colletotrichum salicis CBS 607.94.</title>
        <authorList>
            <person name="Baroncelli R."/>
            <person name="Thon M.R."/>
        </authorList>
    </citation>
    <scope>NUCLEOTIDE SEQUENCE [LARGE SCALE GENOMIC DNA]</scope>
    <source>
        <strain evidence="1 2">CBS 607.94</strain>
    </source>
</reference>
<proteinExistence type="predicted"/>
<dbReference type="Pfam" id="PF07247">
    <property type="entry name" value="AATase"/>
    <property type="match status" value="1"/>
</dbReference>
<dbReference type="PANTHER" id="PTHR28037">
    <property type="entry name" value="ALCOHOL O-ACETYLTRANSFERASE 1-RELATED"/>
    <property type="match status" value="1"/>
</dbReference>
<keyword evidence="2" id="KW-1185">Reference proteome</keyword>